<dbReference type="Pfam" id="PF03992">
    <property type="entry name" value="ABM"/>
    <property type="match status" value="1"/>
</dbReference>
<evidence type="ECO:0000259" key="1">
    <source>
        <dbReference type="PROSITE" id="PS51725"/>
    </source>
</evidence>
<feature type="domain" description="ABM" evidence="1">
    <location>
        <begin position="24"/>
        <end position="114"/>
    </location>
</feature>
<reference evidence="2 3" key="1">
    <citation type="submission" date="2018-10" db="EMBL/GenBank/DDBJ databases">
        <title>Draft genome of Cortibacter populi DSM10536.</title>
        <authorList>
            <person name="Bernier A.-M."/>
            <person name="Bernard K."/>
        </authorList>
    </citation>
    <scope>NUCLEOTIDE SEQUENCE [LARGE SCALE GENOMIC DNA]</scope>
    <source>
        <strain evidence="2 3">DSM 105136</strain>
    </source>
</reference>
<dbReference type="Proteomes" id="UP000278006">
    <property type="component" value="Unassembled WGS sequence"/>
</dbReference>
<evidence type="ECO:0000313" key="3">
    <source>
        <dbReference type="Proteomes" id="UP000278006"/>
    </source>
</evidence>
<name>A0A3M6QNR2_9BURK</name>
<keyword evidence="3" id="KW-1185">Reference proteome</keyword>
<comment type="caution">
    <text evidence="2">The sequence shown here is derived from an EMBL/GenBank/DDBJ whole genome shotgun (WGS) entry which is preliminary data.</text>
</comment>
<gene>
    <name evidence="2" type="ORF">D8I35_15155</name>
</gene>
<sequence length="122" mass="13670">MSLMKPLDEKFPIQRQLRIEAAPVVLINVFTLDAADEPVFLDVWKDDAEFMKRQPGFISTQLHRAIGESPTYLNYAVWESTEAFRAAFTHPEFIAKLSAYPSSAVAAPHLFQKVAVTGICTV</sequence>
<evidence type="ECO:0000313" key="2">
    <source>
        <dbReference type="EMBL" id="RMX04149.1"/>
    </source>
</evidence>
<dbReference type="PROSITE" id="PS51725">
    <property type="entry name" value="ABM"/>
    <property type="match status" value="1"/>
</dbReference>
<proteinExistence type="predicted"/>
<protein>
    <submittedName>
        <fullName evidence="2">Antibiotic biosynthesis monooxygenase</fullName>
    </submittedName>
</protein>
<organism evidence="2 3">
    <name type="scientific">Corticibacter populi</name>
    <dbReference type="NCBI Taxonomy" id="1550736"/>
    <lineage>
        <taxon>Bacteria</taxon>
        <taxon>Pseudomonadati</taxon>
        <taxon>Pseudomonadota</taxon>
        <taxon>Betaproteobacteria</taxon>
        <taxon>Burkholderiales</taxon>
        <taxon>Comamonadaceae</taxon>
        <taxon>Corticibacter</taxon>
    </lineage>
</organism>
<keyword evidence="2" id="KW-0503">Monooxygenase</keyword>
<dbReference type="RefSeq" id="WP_122230846.1">
    <property type="nucleotide sequence ID" value="NZ_RDQO01000005.1"/>
</dbReference>
<dbReference type="SUPFAM" id="SSF54909">
    <property type="entry name" value="Dimeric alpha+beta barrel"/>
    <property type="match status" value="1"/>
</dbReference>
<keyword evidence="2" id="KW-0560">Oxidoreductase</keyword>
<dbReference type="OrthoDB" id="1494517at2"/>
<dbReference type="InterPro" id="IPR007138">
    <property type="entry name" value="ABM_dom"/>
</dbReference>
<accession>A0A3M6QNR2</accession>
<dbReference type="EMBL" id="RDQO01000005">
    <property type="protein sequence ID" value="RMX04149.1"/>
    <property type="molecule type" value="Genomic_DNA"/>
</dbReference>
<dbReference type="GO" id="GO:0004497">
    <property type="term" value="F:monooxygenase activity"/>
    <property type="evidence" value="ECO:0007669"/>
    <property type="project" value="UniProtKB-KW"/>
</dbReference>
<dbReference type="AlphaFoldDB" id="A0A3M6QNR2"/>
<dbReference type="Gene3D" id="3.30.70.100">
    <property type="match status" value="1"/>
</dbReference>
<dbReference type="InterPro" id="IPR011008">
    <property type="entry name" value="Dimeric_a/b-barrel"/>
</dbReference>